<dbReference type="SUPFAM" id="SSF54001">
    <property type="entry name" value="Cysteine proteinases"/>
    <property type="match status" value="1"/>
</dbReference>
<reference evidence="4" key="1">
    <citation type="journal article" date="2020" name="Nature">
        <title>Giant virus diversity and host interactions through global metagenomics.</title>
        <authorList>
            <person name="Schulz F."/>
            <person name="Roux S."/>
            <person name="Paez-Espino D."/>
            <person name="Jungbluth S."/>
            <person name="Walsh D.A."/>
            <person name="Denef V.J."/>
            <person name="McMahon K.D."/>
            <person name="Konstantinidis K.T."/>
            <person name="Eloe-Fadrosh E.A."/>
            <person name="Kyrpides N.C."/>
            <person name="Woyke T."/>
        </authorList>
    </citation>
    <scope>NUCLEOTIDE SEQUENCE</scope>
    <source>
        <strain evidence="4">GVMAG-M-3300009159-65</strain>
    </source>
</reference>
<dbReference type="Gene3D" id="3.40.395.10">
    <property type="entry name" value="Adenoviral Proteinase, Chain A"/>
    <property type="match status" value="1"/>
</dbReference>
<dbReference type="AlphaFoldDB" id="A0A6C0EVS7"/>
<dbReference type="InterPro" id="IPR003653">
    <property type="entry name" value="Peptidase_C48_C"/>
</dbReference>
<evidence type="ECO:0000256" key="1">
    <source>
        <dbReference type="ARBA" id="ARBA00022670"/>
    </source>
</evidence>
<evidence type="ECO:0000313" key="4">
    <source>
        <dbReference type="EMBL" id="QHT32409.1"/>
    </source>
</evidence>
<sequence>MNKTKTKTKTTFKKLNCHPKHNTKKYSCYDDNTLIMFKNLWNKKYPTNIIKGNNIVGIWKQLQKKIPTCTDELCWDKEFNIKPKVFAPKSPDKWKTNKNEWLSNFDIENVLNQYKETYHNFDFLGPTPIDFDTKLNGSCVTDELCKLNVADKIKNKINKIGISINLDTHEKGGSHWVSLFVDLKRKFIFYFDSCGEKIPDEIKTLMDRIEEQCKTAGIKMVQYNSVMKHQSGSTECGMYSLYCIINLLESKKSPQYFKTHKIKDSDVEKFRKIYFNE</sequence>
<dbReference type="EMBL" id="MN738938">
    <property type="protein sequence ID" value="QHT32409.1"/>
    <property type="molecule type" value="Genomic_DNA"/>
</dbReference>
<proteinExistence type="predicted"/>
<keyword evidence="2" id="KW-0378">Hydrolase</keyword>
<dbReference type="GO" id="GO:0006508">
    <property type="term" value="P:proteolysis"/>
    <property type="evidence" value="ECO:0007669"/>
    <property type="project" value="UniProtKB-KW"/>
</dbReference>
<evidence type="ECO:0000259" key="3">
    <source>
        <dbReference type="Pfam" id="PF02902"/>
    </source>
</evidence>
<dbReference type="GO" id="GO:0008234">
    <property type="term" value="F:cysteine-type peptidase activity"/>
    <property type="evidence" value="ECO:0007669"/>
    <property type="project" value="InterPro"/>
</dbReference>
<dbReference type="Pfam" id="PF02902">
    <property type="entry name" value="Peptidase_C48"/>
    <property type="match status" value="1"/>
</dbReference>
<feature type="domain" description="Ubiquitin-like protease family profile" evidence="3">
    <location>
        <begin position="164"/>
        <end position="275"/>
    </location>
</feature>
<protein>
    <recommendedName>
        <fullName evidence="3">Ubiquitin-like protease family profile domain-containing protein</fullName>
    </recommendedName>
</protein>
<dbReference type="InterPro" id="IPR038765">
    <property type="entry name" value="Papain-like_cys_pep_sf"/>
</dbReference>
<organism evidence="4">
    <name type="scientific">viral metagenome</name>
    <dbReference type="NCBI Taxonomy" id="1070528"/>
    <lineage>
        <taxon>unclassified sequences</taxon>
        <taxon>metagenomes</taxon>
        <taxon>organismal metagenomes</taxon>
    </lineage>
</organism>
<evidence type="ECO:0000256" key="2">
    <source>
        <dbReference type="ARBA" id="ARBA00022801"/>
    </source>
</evidence>
<keyword evidence="1" id="KW-0645">Protease</keyword>
<name>A0A6C0EVS7_9ZZZZ</name>
<accession>A0A6C0EVS7</accession>